<dbReference type="InterPro" id="IPR020054">
    <property type="entry name" value="Prot_inh_SSI_I16_CS"/>
</dbReference>
<sequence length="141" mass="14675">MAVPGALLAAIALLSAAPAQAAAHRVTPGNWLYVTVTTGDARSSHISRLLTCDPPHGHAHAARACEELAAADGDITRIPPKRTFCPMIYAPVTADAHGEWNGRHVEYRHAFGNACGLEGETGAVFALSEQASDGPTPGLRS</sequence>
<keyword evidence="5" id="KW-0722">Serine protease inhibitor</keyword>
<dbReference type="AlphaFoldDB" id="A0A4D4N0R5"/>
<gene>
    <name evidence="9" type="ORF">SAV31267_074380</name>
</gene>
<keyword evidence="6" id="KW-1015">Disulfide bond</keyword>
<evidence type="ECO:0000256" key="5">
    <source>
        <dbReference type="ARBA" id="ARBA00022900"/>
    </source>
</evidence>
<dbReference type="GO" id="GO:0005576">
    <property type="term" value="C:extracellular region"/>
    <property type="evidence" value="ECO:0007669"/>
    <property type="project" value="UniProtKB-SubCell"/>
</dbReference>
<name>A0A4D4N0R5_STRAX</name>
<feature type="chain" id="PRO_5020994873" description="Subtilisin inhibitor domain-containing protein" evidence="7">
    <location>
        <begin position="22"/>
        <end position="141"/>
    </location>
</feature>
<evidence type="ECO:0000256" key="1">
    <source>
        <dbReference type="ARBA" id="ARBA00004613"/>
    </source>
</evidence>
<reference evidence="9 10" key="1">
    <citation type="submission" date="2019-04" db="EMBL/GenBank/DDBJ databases">
        <title>Draft genome sequences of Streptomyces avermitilis ATCC 31267.</title>
        <authorList>
            <person name="Komaki H."/>
            <person name="Tamura T."/>
            <person name="Hosoyama A."/>
        </authorList>
    </citation>
    <scope>NUCLEOTIDE SEQUENCE [LARGE SCALE GENOMIC DNA]</scope>
    <source>
        <strain evidence="9 10">ATCC 31267</strain>
    </source>
</reference>
<keyword evidence="7" id="KW-0732">Signal</keyword>
<protein>
    <recommendedName>
        <fullName evidence="8">Subtilisin inhibitor domain-containing protein</fullName>
    </recommendedName>
</protein>
<evidence type="ECO:0000256" key="2">
    <source>
        <dbReference type="ARBA" id="ARBA00010472"/>
    </source>
</evidence>
<dbReference type="EMBL" id="BJHY01000001">
    <property type="protein sequence ID" value="GDY77953.1"/>
    <property type="molecule type" value="Genomic_DNA"/>
</dbReference>
<dbReference type="Proteomes" id="UP000299211">
    <property type="component" value="Unassembled WGS sequence"/>
</dbReference>
<proteinExistence type="inferred from homology"/>
<evidence type="ECO:0000256" key="3">
    <source>
        <dbReference type="ARBA" id="ARBA00022525"/>
    </source>
</evidence>
<evidence type="ECO:0000256" key="4">
    <source>
        <dbReference type="ARBA" id="ARBA00022690"/>
    </source>
</evidence>
<evidence type="ECO:0000256" key="7">
    <source>
        <dbReference type="SAM" id="SignalP"/>
    </source>
</evidence>
<evidence type="ECO:0000313" key="10">
    <source>
        <dbReference type="Proteomes" id="UP000299211"/>
    </source>
</evidence>
<comment type="similarity">
    <text evidence="2">Belongs to the protease inhibitor I16 (SSI) family.</text>
</comment>
<accession>A0A4D4N0R5</accession>
<keyword evidence="4" id="KW-0646">Protease inhibitor</keyword>
<comment type="caution">
    <text evidence="9">The sequence shown here is derived from an EMBL/GenBank/DDBJ whole genome shotgun (WGS) entry which is preliminary data.</text>
</comment>
<evidence type="ECO:0000259" key="8">
    <source>
        <dbReference type="Pfam" id="PF00720"/>
    </source>
</evidence>
<comment type="subcellular location">
    <subcellularLocation>
        <location evidence="1">Secreted</location>
    </subcellularLocation>
</comment>
<dbReference type="Pfam" id="PF00720">
    <property type="entry name" value="SSI"/>
    <property type="match status" value="1"/>
</dbReference>
<dbReference type="GO" id="GO:0004867">
    <property type="term" value="F:serine-type endopeptidase inhibitor activity"/>
    <property type="evidence" value="ECO:0007669"/>
    <property type="project" value="UniProtKB-KW"/>
</dbReference>
<dbReference type="SUPFAM" id="SSF55399">
    <property type="entry name" value="Subtilisin inhibitor"/>
    <property type="match status" value="1"/>
</dbReference>
<evidence type="ECO:0000256" key="6">
    <source>
        <dbReference type="ARBA" id="ARBA00023157"/>
    </source>
</evidence>
<feature type="signal peptide" evidence="7">
    <location>
        <begin position="1"/>
        <end position="21"/>
    </location>
</feature>
<dbReference type="PROSITE" id="PS00999">
    <property type="entry name" value="SSI"/>
    <property type="match status" value="1"/>
</dbReference>
<dbReference type="InterPro" id="IPR023549">
    <property type="entry name" value="Subtilisin_inhibitor"/>
</dbReference>
<dbReference type="STRING" id="33903.AQJ43_30970"/>
<organism evidence="9 10">
    <name type="scientific">Streptomyces avermitilis</name>
    <dbReference type="NCBI Taxonomy" id="33903"/>
    <lineage>
        <taxon>Bacteria</taxon>
        <taxon>Bacillati</taxon>
        <taxon>Actinomycetota</taxon>
        <taxon>Actinomycetes</taxon>
        <taxon>Kitasatosporales</taxon>
        <taxon>Streptomycetaceae</taxon>
        <taxon>Streptomyces</taxon>
    </lineage>
</organism>
<dbReference type="Gene3D" id="3.30.350.10">
    <property type="entry name" value="Subtilisin inhibitor-like"/>
    <property type="match status" value="1"/>
</dbReference>
<feature type="domain" description="Subtilisin inhibitor" evidence="8">
    <location>
        <begin position="32"/>
        <end position="113"/>
    </location>
</feature>
<evidence type="ECO:0000313" key="9">
    <source>
        <dbReference type="EMBL" id="GDY77953.1"/>
    </source>
</evidence>
<dbReference type="InterPro" id="IPR036819">
    <property type="entry name" value="Subtilisin_inhibitor-like_sf"/>
</dbReference>
<keyword evidence="3" id="KW-0964">Secreted</keyword>